<organism evidence="4 5">
    <name type="scientific">Trichodelitschia bisporula</name>
    <dbReference type="NCBI Taxonomy" id="703511"/>
    <lineage>
        <taxon>Eukaryota</taxon>
        <taxon>Fungi</taxon>
        <taxon>Dikarya</taxon>
        <taxon>Ascomycota</taxon>
        <taxon>Pezizomycotina</taxon>
        <taxon>Dothideomycetes</taxon>
        <taxon>Dothideomycetes incertae sedis</taxon>
        <taxon>Phaeotrichales</taxon>
        <taxon>Phaeotrichaceae</taxon>
        <taxon>Trichodelitschia</taxon>
    </lineage>
</organism>
<sequence length="128" mass="13212">MPLIHNPSTLILFANGTEEIALLTCYDVLVRAGFAVRAAEPDADILILTGGAAGAKTLTSATEVLSLIRAYRDSGRWVGAIGTGTTTLVASCPGEAGKTEGLESARKARVTSHPSVKAAVVNAGWKYA</sequence>
<dbReference type="Pfam" id="PF01965">
    <property type="entry name" value="DJ-1_PfpI"/>
    <property type="match status" value="1"/>
</dbReference>
<comment type="catalytic activity">
    <reaction evidence="2">
        <text>methylglyoxal + H2O = (R)-lactate + H(+)</text>
        <dbReference type="Rhea" id="RHEA:27754"/>
        <dbReference type="ChEBI" id="CHEBI:15377"/>
        <dbReference type="ChEBI" id="CHEBI:15378"/>
        <dbReference type="ChEBI" id="CHEBI:16004"/>
        <dbReference type="ChEBI" id="CHEBI:17158"/>
        <dbReference type="EC" id="4.2.1.130"/>
    </reaction>
</comment>
<dbReference type="Proteomes" id="UP000799640">
    <property type="component" value="Unassembled WGS sequence"/>
</dbReference>
<dbReference type="OrthoDB" id="543156at2759"/>
<evidence type="ECO:0000256" key="1">
    <source>
        <dbReference type="ARBA" id="ARBA00013134"/>
    </source>
</evidence>
<dbReference type="GO" id="GO:0005739">
    <property type="term" value="C:mitochondrion"/>
    <property type="evidence" value="ECO:0007669"/>
    <property type="project" value="TreeGrafter"/>
</dbReference>
<evidence type="ECO:0000259" key="3">
    <source>
        <dbReference type="Pfam" id="PF01965"/>
    </source>
</evidence>
<accession>A0A6G1I8E0</accession>
<dbReference type="InterPro" id="IPR029062">
    <property type="entry name" value="Class_I_gatase-like"/>
</dbReference>
<proteinExistence type="predicted"/>
<name>A0A6G1I8E0_9PEZI</name>
<evidence type="ECO:0000313" key="5">
    <source>
        <dbReference type="Proteomes" id="UP000799640"/>
    </source>
</evidence>
<evidence type="ECO:0000313" key="4">
    <source>
        <dbReference type="EMBL" id="KAF2404386.1"/>
    </source>
</evidence>
<dbReference type="Gene3D" id="3.40.50.880">
    <property type="match status" value="1"/>
</dbReference>
<dbReference type="InterPro" id="IPR050325">
    <property type="entry name" value="Prot/Nucl_acid_deglycase"/>
</dbReference>
<dbReference type="EC" id="4.2.1.130" evidence="1"/>
<gene>
    <name evidence="4" type="ORF">EJ06DRAFT_579026</name>
</gene>
<keyword evidence="5" id="KW-1185">Reference proteome</keyword>
<dbReference type="AlphaFoldDB" id="A0A6G1I8E0"/>
<feature type="domain" description="DJ-1/PfpI" evidence="3">
    <location>
        <begin position="41"/>
        <end position="127"/>
    </location>
</feature>
<dbReference type="GO" id="GO:1903189">
    <property type="term" value="P:glyoxal metabolic process"/>
    <property type="evidence" value="ECO:0007669"/>
    <property type="project" value="TreeGrafter"/>
</dbReference>
<dbReference type="GO" id="GO:0019172">
    <property type="term" value="F:glyoxalase III activity"/>
    <property type="evidence" value="ECO:0007669"/>
    <property type="project" value="UniProtKB-EC"/>
</dbReference>
<dbReference type="PANTHER" id="PTHR48094">
    <property type="entry name" value="PROTEIN/NUCLEIC ACID DEGLYCASE DJ-1-RELATED"/>
    <property type="match status" value="1"/>
</dbReference>
<dbReference type="SUPFAM" id="SSF52317">
    <property type="entry name" value="Class I glutamine amidotransferase-like"/>
    <property type="match status" value="1"/>
</dbReference>
<dbReference type="PANTHER" id="PTHR48094:SF12">
    <property type="entry name" value="PARKINSON DISEASE PROTEIN 7 HOMOLOG"/>
    <property type="match status" value="1"/>
</dbReference>
<dbReference type="GO" id="GO:0006979">
    <property type="term" value="P:response to oxidative stress"/>
    <property type="evidence" value="ECO:0007669"/>
    <property type="project" value="TreeGrafter"/>
</dbReference>
<dbReference type="InterPro" id="IPR002818">
    <property type="entry name" value="DJ-1/PfpI"/>
</dbReference>
<evidence type="ECO:0000256" key="2">
    <source>
        <dbReference type="ARBA" id="ARBA00048082"/>
    </source>
</evidence>
<protein>
    <recommendedName>
        <fullName evidence="1">D-lactate dehydratase</fullName>
        <ecNumber evidence="1">4.2.1.130</ecNumber>
    </recommendedName>
</protein>
<dbReference type="GO" id="GO:0005634">
    <property type="term" value="C:nucleus"/>
    <property type="evidence" value="ECO:0007669"/>
    <property type="project" value="TreeGrafter"/>
</dbReference>
<dbReference type="EMBL" id="ML996688">
    <property type="protein sequence ID" value="KAF2404386.1"/>
    <property type="molecule type" value="Genomic_DNA"/>
</dbReference>
<reference evidence="4" key="1">
    <citation type="journal article" date="2020" name="Stud. Mycol.">
        <title>101 Dothideomycetes genomes: a test case for predicting lifestyles and emergence of pathogens.</title>
        <authorList>
            <person name="Haridas S."/>
            <person name="Albert R."/>
            <person name="Binder M."/>
            <person name="Bloem J."/>
            <person name="Labutti K."/>
            <person name="Salamov A."/>
            <person name="Andreopoulos B."/>
            <person name="Baker S."/>
            <person name="Barry K."/>
            <person name="Bills G."/>
            <person name="Bluhm B."/>
            <person name="Cannon C."/>
            <person name="Castanera R."/>
            <person name="Culley D."/>
            <person name="Daum C."/>
            <person name="Ezra D."/>
            <person name="Gonzalez J."/>
            <person name="Henrissat B."/>
            <person name="Kuo A."/>
            <person name="Liang C."/>
            <person name="Lipzen A."/>
            <person name="Lutzoni F."/>
            <person name="Magnuson J."/>
            <person name="Mondo S."/>
            <person name="Nolan M."/>
            <person name="Ohm R."/>
            <person name="Pangilinan J."/>
            <person name="Park H.-J."/>
            <person name="Ramirez L."/>
            <person name="Alfaro M."/>
            <person name="Sun H."/>
            <person name="Tritt A."/>
            <person name="Yoshinaga Y."/>
            <person name="Zwiers L.-H."/>
            <person name="Turgeon B."/>
            <person name="Goodwin S."/>
            <person name="Spatafora J."/>
            <person name="Crous P."/>
            <person name="Grigoriev I."/>
        </authorList>
    </citation>
    <scope>NUCLEOTIDE SEQUENCE</scope>
    <source>
        <strain evidence="4">CBS 262.69</strain>
    </source>
</reference>